<evidence type="ECO:0000256" key="6">
    <source>
        <dbReference type="ARBA" id="ARBA00022670"/>
    </source>
</evidence>
<feature type="compositionally biased region" description="Basic and acidic residues" evidence="17">
    <location>
        <begin position="13"/>
        <end position="22"/>
    </location>
</feature>
<evidence type="ECO:0000256" key="10">
    <source>
        <dbReference type="ARBA" id="ARBA00022843"/>
    </source>
</evidence>
<feature type="region of interest" description="Disordered" evidence="17">
    <location>
        <begin position="340"/>
        <end position="417"/>
    </location>
</feature>
<dbReference type="GO" id="GO:0016926">
    <property type="term" value="P:protein desumoylation"/>
    <property type="evidence" value="ECO:0007669"/>
    <property type="project" value="TreeGrafter"/>
</dbReference>
<keyword evidence="9" id="KW-0788">Thiol protease</keyword>
<keyword evidence="7" id="KW-0833">Ubl conjugation pathway</keyword>
<evidence type="ECO:0000313" key="20">
    <source>
        <dbReference type="Proteomes" id="UP001046870"/>
    </source>
</evidence>
<evidence type="ECO:0000256" key="12">
    <source>
        <dbReference type="ARBA" id="ARBA00058874"/>
    </source>
</evidence>
<evidence type="ECO:0000256" key="5">
    <source>
        <dbReference type="ARBA" id="ARBA00022553"/>
    </source>
</evidence>
<comment type="caution">
    <text evidence="19">The sequence shown here is derived from an EMBL/GenBank/DDBJ whole genome shotgun (WGS) entry which is preliminary data.</text>
</comment>
<feature type="domain" description="Ubiquitin-like protease family profile" evidence="18">
    <location>
        <begin position="680"/>
        <end position="1029"/>
    </location>
</feature>
<protein>
    <recommendedName>
        <fullName evidence="14">Sentrin-specific protease 6</fullName>
    </recommendedName>
    <alternativeName>
        <fullName evidence="16">SUMO-1-specific protease 1</fullName>
    </alternativeName>
    <alternativeName>
        <fullName evidence="15">Sentrin/SUMO-specific protease SENP6</fullName>
    </alternativeName>
</protein>
<keyword evidence="11" id="KW-0539">Nucleus</keyword>
<dbReference type="GO" id="GO:0070139">
    <property type="term" value="F:SUMO-specific endopeptidase activity"/>
    <property type="evidence" value="ECO:0007669"/>
    <property type="project" value="TreeGrafter"/>
</dbReference>
<dbReference type="PANTHER" id="PTHR46896:SF1">
    <property type="entry name" value="SENTRIN-SPECIFIC PROTEASE 6"/>
    <property type="match status" value="1"/>
</dbReference>
<dbReference type="GO" id="GO:0005829">
    <property type="term" value="C:cytosol"/>
    <property type="evidence" value="ECO:0007669"/>
    <property type="project" value="UniProtKB-ARBA"/>
</dbReference>
<keyword evidence="20" id="KW-1185">Reference proteome</keyword>
<evidence type="ECO:0000256" key="4">
    <source>
        <dbReference type="ARBA" id="ARBA00022499"/>
    </source>
</evidence>
<dbReference type="InterPro" id="IPR051947">
    <property type="entry name" value="Sentrin-specific_protease"/>
</dbReference>
<feature type="region of interest" description="Disordered" evidence="17">
    <location>
        <begin position="1"/>
        <end position="71"/>
    </location>
</feature>
<dbReference type="AlphaFoldDB" id="A0A9D3SZZ9"/>
<comment type="pathway">
    <text evidence="2">Protein modification; protein sumoylation.</text>
</comment>
<dbReference type="FunFam" id="1.10.418.20:FF:000005">
    <property type="entry name" value="sentrin-specific protease 6 isoform X2"/>
    <property type="match status" value="1"/>
</dbReference>
<feature type="region of interest" description="Disordered" evidence="17">
    <location>
        <begin position="1066"/>
        <end position="1106"/>
    </location>
</feature>
<feature type="compositionally biased region" description="Low complexity" evidence="17">
    <location>
        <begin position="1081"/>
        <end position="1106"/>
    </location>
</feature>
<dbReference type="SUPFAM" id="SSF54001">
    <property type="entry name" value="Cysteine proteinases"/>
    <property type="match status" value="1"/>
</dbReference>
<proteinExistence type="inferred from homology"/>
<feature type="compositionally biased region" description="Basic and acidic residues" evidence="17">
    <location>
        <begin position="811"/>
        <end position="822"/>
    </location>
</feature>
<dbReference type="FunFam" id="1.10.418.20:FF:000010">
    <property type="entry name" value="sentrin-specific protease 6 isoform X2"/>
    <property type="match status" value="1"/>
</dbReference>
<evidence type="ECO:0000256" key="7">
    <source>
        <dbReference type="ARBA" id="ARBA00022786"/>
    </source>
</evidence>
<dbReference type="Proteomes" id="UP001046870">
    <property type="component" value="Chromosome 18"/>
</dbReference>
<dbReference type="FunFam" id="3.30.310.130:FF:000004">
    <property type="entry name" value="sentrin-specific protease 6 isoform X6"/>
    <property type="match status" value="1"/>
</dbReference>
<evidence type="ECO:0000259" key="18">
    <source>
        <dbReference type="PROSITE" id="PS50600"/>
    </source>
</evidence>
<feature type="compositionally biased region" description="Pro residues" evidence="17">
    <location>
        <begin position="261"/>
        <end position="280"/>
    </location>
</feature>
<keyword evidence="10" id="KW-0832">Ubl conjugation</keyword>
<evidence type="ECO:0000256" key="14">
    <source>
        <dbReference type="ARBA" id="ARBA00073899"/>
    </source>
</evidence>
<evidence type="ECO:0000256" key="1">
    <source>
        <dbReference type="ARBA" id="ARBA00004123"/>
    </source>
</evidence>
<dbReference type="Gene3D" id="3.40.395.10">
    <property type="entry name" value="Adenoviral Proteinase, Chain A"/>
    <property type="match status" value="1"/>
</dbReference>
<evidence type="ECO:0000256" key="11">
    <source>
        <dbReference type="ARBA" id="ARBA00023242"/>
    </source>
</evidence>
<sequence length="1106" mass="121136">MAHKRSTFIQALDRSEAKKDGGFKQNWSFSVSDDSEEEKGTDASVVTMEDGDNRRSATSEGEKSPPLKHFCSSEPLKTYERRPNHLRMYKGNAGGPNKPGVGKPLSETTPTVTSAVPNRTNYFILSPAPSQGVVVQGRLFQHANAPGAVRKVAQSNLDLKERKDYTTQQIQRVELDSIILTCPEIPATNSLVLGGDIKRRIQNKRSTSLEASGSFLPPAKKAEALDPQDYLTVCGKCSKPSENHVKCQNCGNPLSQDAPRPSEPAAPLARPPVRPHPSPGPTGLALSKSFYGSASLARVPRVDVVMNPPVRITRGSLLLPHNGRPGGMGGAGAMGGAGLYGAKGPKGRRQPAAKQDQLNDPIVLSSDDEEEDTDNASTGSVNRMDSVSPRPGDSAHSSPAPSGGRVEAAVKGVSEQEEVSDGYVTDVISKVSVPRKSRMKDQFGNMVPDGSNHSPGQVKRRKVSLSFKLDSIILDCRSVRLGTLRRMVTKPVIFTVEYIQIETEAPEEDVLEKVKLRASELISCEWCSTRKLPSVFLQTTPAECMRLRAQLHMSRDSGGVWYDSSSTDPDEKYIVLIFENGLSMPEQVILEEILQEIGRANKLPDFPAKLSFEEANIRLVQYNKAKGKASESGVQTRLSSRLQAAFDDDEDEDMAELQPTFTGPVVKLIVYPPPPAKGGISVTNEDLHCLNDGEFLNDVIIDFYLKYLFLEKLKKEDAHRSHVFSSFFYKRLNQRERRVVPDTANLPIQKRKHNRVKTWTRHVDLFQKDFIFVPINESAHWYLAVICFPGLEGPWFEPNPLYQAQASAEEGEGKQPAGREESEGAPEQTPPTATPTAPPTPTPGNPCLSTPTDASSESDSNSDQPRGAASSSDGAQEAVRAPGAGVNGQSKAQPHYTDALHRISVCYGSRDGAEDACTFSDDQSSSQEECSEDGAMADDSLNSPEATEWTSKPNICKQPCILIMDSLRGPTRSTVVKTLREYLEVEWEVRKGTPRSFGKDVMRGSSPRVPQQDNFSDCGVYILQYVESFFESPLPSYHLPMNLTDWFPQQRMKTKRDEIKELILRIQSQQQMDKKGLGPSQGQNPPNEPEPGAAAGAAQPDPAVSS</sequence>
<feature type="compositionally biased region" description="Pro residues" evidence="17">
    <location>
        <begin position="828"/>
        <end position="844"/>
    </location>
</feature>
<dbReference type="GO" id="GO:0006508">
    <property type="term" value="P:proteolysis"/>
    <property type="evidence" value="ECO:0007669"/>
    <property type="project" value="UniProtKB-KW"/>
</dbReference>
<evidence type="ECO:0000256" key="17">
    <source>
        <dbReference type="SAM" id="MobiDB-lite"/>
    </source>
</evidence>
<keyword evidence="4" id="KW-1017">Isopeptide bond</keyword>
<feature type="compositionally biased region" description="Polar residues" evidence="17">
    <location>
        <begin position="940"/>
        <end position="951"/>
    </location>
</feature>
<name>A0A9D3SZZ9_MEGAT</name>
<keyword evidence="6" id="KW-0645">Protease</keyword>
<dbReference type="GO" id="GO:0090234">
    <property type="term" value="P:regulation of kinetochore assembly"/>
    <property type="evidence" value="ECO:0007669"/>
    <property type="project" value="TreeGrafter"/>
</dbReference>
<evidence type="ECO:0000256" key="8">
    <source>
        <dbReference type="ARBA" id="ARBA00022801"/>
    </source>
</evidence>
<dbReference type="Gene3D" id="1.10.418.20">
    <property type="match status" value="1"/>
</dbReference>
<feature type="region of interest" description="Disordered" evidence="17">
    <location>
        <begin position="255"/>
        <end position="285"/>
    </location>
</feature>
<dbReference type="FunFam" id="3.30.310.130:FF:000001">
    <property type="entry name" value="sentrin-specific protease 6 isoform X1"/>
    <property type="match status" value="1"/>
</dbReference>
<feature type="compositionally biased region" description="Polar residues" evidence="17">
    <location>
        <begin position="847"/>
        <end position="874"/>
    </location>
</feature>
<feature type="region of interest" description="Disordered" evidence="17">
    <location>
        <begin position="91"/>
        <end position="111"/>
    </location>
</feature>
<reference evidence="19" key="1">
    <citation type="submission" date="2021-01" db="EMBL/GenBank/DDBJ databases">
        <authorList>
            <person name="Zahm M."/>
            <person name="Roques C."/>
            <person name="Cabau C."/>
            <person name="Klopp C."/>
            <person name="Donnadieu C."/>
            <person name="Jouanno E."/>
            <person name="Lampietro C."/>
            <person name="Louis A."/>
            <person name="Herpin A."/>
            <person name="Echchiki A."/>
            <person name="Berthelot C."/>
            <person name="Parey E."/>
            <person name="Roest-Crollius H."/>
            <person name="Braasch I."/>
            <person name="Postlethwait J."/>
            <person name="Bobe J."/>
            <person name="Montfort J."/>
            <person name="Bouchez O."/>
            <person name="Begum T."/>
            <person name="Mejri S."/>
            <person name="Adams A."/>
            <person name="Chen W.-J."/>
            <person name="Guiguen Y."/>
        </authorList>
    </citation>
    <scope>NUCLEOTIDE SEQUENCE</scope>
    <source>
        <strain evidence="19">YG-15Mar2019-1</strain>
        <tissue evidence="19">Brain</tissue>
    </source>
</reference>
<evidence type="ECO:0000256" key="2">
    <source>
        <dbReference type="ARBA" id="ARBA00004718"/>
    </source>
</evidence>
<comment type="subunit">
    <text evidence="13">Interacts with RXRA. Forms a complex with KAT5-TIP60 and UBE2I in response to UV irradiation. Interacts with RPA1 to maintain it in hyposumoylated state during S phase preventing DNA repair initiation.</text>
</comment>
<evidence type="ECO:0000256" key="3">
    <source>
        <dbReference type="ARBA" id="ARBA00005234"/>
    </source>
</evidence>
<feature type="region of interest" description="Disordered" evidence="17">
    <location>
        <begin position="916"/>
        <end position="951"/>
    </location>
</feature>
<dbReference type="InterPro" id="IPR038765">
    <property type="entry name" value="Papain-like_cys_pep_sf"/>
</dbReference>
<organism evidence="19 20">
    <name type="scientific">Megalops atlanticus</name>
    <name type="common">Tarpon</name>
    <name type="synonym">Clupea gigantea</name>
    <dbReference type="NCBI Taxonomy" id="7932"/>
    <lineage>
        <taxon>Eukaryota</taxon>
        <taxon>Metazoa</taxon>
        <taxon>Chordata</taxon>
        <taxon>Craniata</taxon>
        <taxon>Vertebrata</taxon>
        <taxon>Euteleostomi</taxon>
        <taxon>Actinopterygii</taxon>
        <taxon>Neopterygii</taxon>
        <taxon>Teleostei</taxon>
        <taxon>Elopiformes</taxon>
        <taxon>Megalopidae</taxon>
        <taxon>Megalops</taxon>
    </lineage>
</organism>
<accession>A0A9D3SZZ9</accession>
<dbReference type="PANTHER" id="PTHR46896">
    <property type="entry name" value="SENTRIN-SPECIFIC PROTEASE"/>
    <property type="match status" value="1"/>
</dbReference>
<comment type="function">
    <text evidence="12">Protease that deconjugates SUMO1, SUMO2 and SUMO3 from targeted proteins. Processes preferentially poly-SUMO2 and poly-SUMO3 chains, but does not efficiently process SUMO1, SUMO2 and SUMO3 precursors. Deconjugates SUMO1 from RXRA, leading to transcriptional activation. Involved in chromosome alignment and spindle assembly, by regulating the kinetochore CENPH-CENPI-CENPK complex. Desumoylates PML and CENPI, protecting them from degradation by the ubiquitin ligase RNF4, which targets polysumoylated proteins for proteasomal degradation. Also desumoylates RPA1, thus preventing recruitment of RAD51 to the DNA damage foci to initiate DNA repair through homologous recombination.</text>
</comment>
<evidence type="ECO:0000256" key="9">
    <source>
        <dbReference type="ARBA" id="ARBA00022807"/>
    </source>
</evidence>
<keyword evidence="5" id="KW-0597">Phosphoprotein</keyword>
<keyword evidence="8" id="KW-0378">Hydrolase</keyword>
<dbReference type="GO" id="GO:0090169">
    <property type="term" value="P:regulation of spindle assembly"/>
    <property type="evidence" value="ECO:0007669"/>
    <property type="project" value="TreeGrafter"/>
</dbReference>
<feature type="compositionally biased region" description="Basic and acidic residues" evidence="17">
    <location>
        <begin position="51"/>
        <end position="65"/>
    </location>
</feature>
<evidence type="ECO:0000313" key="19">
    <source>
        <dbReference type="EMBL" id="KAG7460635.1"/>
    </source>
</evidence>
<dbReference type="InterPro" id="IPR003653">
    <property type="entry name" value="Peptidase_C48_C"/>
</dbReference>
<dbReference type="EMBL" id="JAFDVH010000018">
    <property type="protein sequence ID" value="KAG7460635.1"/>
    <property type="molecule type" value="Genomic_DNA"/>
</dbReference>
<evidence type="ECO:0000256" key="13">
    <source>
        <dbReference type="ARBA" id="ARBA00062458"/>
    </source>
</evidence>
<evidence type="ECO:0000256" key="15">
    <source>
        <dbReference type="ARBA" id="ARBA00077364"/>
    </source>
</evidence>
<gene>
    <name evidence="19" type="ORF">MATL_G00200870</name>
</gene>
<evidence type="ECO:0000256" key="16">
    <source>
        <dbReference type="ARBA" id="ARBA00079020"/>
    </source>
</evidence>
<feature type="region of interest" description="Disordered" evidence="17">
    <location>
        <begin position="806"/>
        <end position="895"/>
    </location>
</feature>
<comment type="subcellular location">
    <subcellularLocation>
        <location evidence="1">Nucleus</location>
    </subcellularLocation>
</comment>
<dbReference type="Pfam" id="PF02902">
    <property type="entry name" value="Peptidase_C48"/>
    <property type="match status" value="2"/>
</dbReference>
<dbReference type="OrthoDB" id="442460at2759"/>
<feature type="compositionally biased region" description="Polar residues" evidence="17">
    <location>
        <begin position="375"/>
        <end position="385"/>
    </location>
</feature>
<dbReference type="GO" id="GO:0005634">
    <property type="term" value="C:nucleus"/>
    <property type="evidence" value="ECO:0007669"/>
    <property type="project" value="UniProtKB-SubCell"/>
</dbReference>
<dbReference type="PROSITE" id="PS50600">
    <property type="entry name" value="ULP_PROTEASE"/>
    <property type="match status" value="1"/>
</dbReference>
<comment type="similarity">
    <text evidence="3">Belongs to the peptidase C48 family.</text>
</comment>